<gene>
    <name evidence="1" type="ORF">GOODEAATRI_008616</name>
</gene>
<reference evidence="1 2" key="1">
    <citation type="submission" date="2021-06" db="EMBL/GenBank/DDBJ databases">
        <authorList>
            <person name="Palmer J.M."/>
        </authorList>
    </citation>
    <scope>NUCLEOTIDE SEQUENCE [LARGE SCALE GENOMIC DNA]</scope>
    <source>
        <strain evidence="1 2">GA_2019</strain>
        <tissue evidence="1">Muscle</tissue>
    </source>
</reference>
<organism evidence="1 2">
    <name type="scientific">Goodea atripinnis</name>
    <dbReference type="NCBI Taxonomy" id="208336"/>
    <lineage>
        <taxon>Eukaryota</taxon>
        <taxon>Metazoa</taxon>
        <taxon>Chordata</taxon>
        <taxon>Craniata</taxon>
        <taxon>Vertebrata</taxon>
        <taxon>Euteleostomi</taxon>
        <taxon>Actinopterygii</taxon>
        <taxon>Neopterygii</taxon>
        <taxon>Teleostei</taxon>
        <taxon>Neoteleostei</taxon>
        <taxon>Acanthomorphata</taxon>
        <taxon>Ovalentaria</taxon>
        <taxon>Atherinomorphae</taxon>
        <taxon>Cyprinodontiformes</taxon>
        <taxon>Goodeidae</taxon>
        <taxon>Goodea</taxon>
    </lineage>
</organism>
<evidence type="ECO:0000313" key="1">
    <source>
        <dbReference type="EMBL" id="MEQ2171240.1"/>
    </source>
</evidence>
<feature type="non-terminal residue" evidence="1">
    <location>
        <position position="1"/>
    </location>
</feature>
<accession>A0ABV0NIX6</accession>
<comment type="caution">
    <text evidence="1">The sequence shown here is derived from an EMBL/GenBank/DDBJ whole genome shotgun (WGS) entry which is preliminary data.</text>
</comment>
<evidence type="ECO:0000313" key="2">
    <source>
        <dbReference type="Proteomes" id="UP001476798"/>
    </source>
</evidence>
<keyword evidence="2" id="KW-1185">Reference proteome</keyword>
<name>A0ABV0NIX6_9TELE</name>
<protein>
    <submittedName>
        <fullName evidence="1">Uncharacterized protein</fullName>
    </submittedName>
</protein>
<dbReference type="EMBL" id="JAHRIO010040443">
    <property type="protein sequence ID" value="MEQ2171240.1"/>
    <property type="molecule type" value="Genomic_DNA"/>
</dbReference>
<dbReference type="Proteomes" id="UP001476798">
    <property type="component" value="Unassembled WGS sequence"/>
</dbReference>
<proteinExistence type="predicted"/>
<sequence>CGRDAAADWLGTGFAGTHPRSSNVFGHEFRREGLSWTGKYGFDYSVFFPRKVT</sequence>